<gene>
    <name evidence="1" type="ORF">GGQ71_000290</name>
</gene>
<evidence type="ECO:0008006" key="3">
    <source>
        <dbReference type="Google" id="ProtNLM"/>
    </source>
</evidence>
<sequence>MTTASATPADPISSPCTRVCTLDEHRSVCIGCGRTLEEIMNWSYYSHDQRQTIMARLSSLPKPNWTSP</sequence>
<dbReference type="InterPro" id="IPR010710">
    <property type="entry name" value="DUF1289"/>
</dbReference>
<proteinExistence type="predicted"/>
<evidence type="ECO:0000313" key="1">
    <source>
        <dbReference type="EMBL" id="MBB4006054.1"/>
    </source>
</evidence>
<organism evidence="1 2">
    <name type="scientific">Allorhizobium taibaishanense</name>
    <dbReference type="NCBI Taxonomy" id="887144"/>
    <lineage>
        <taxon>Bacteria</taxon>
        <taxon>Pseudomonadati</taxon>
        <taxon>Pseudomonadota</taxon>
        <taxon>Alphaproteobacteria</taxon>
        <taxon>Hyphomicrobiales</taxon>
        <taxon>Rhizobiaceae</taxon>
        <taxon>Rhizobium/Agrobacterium group</taxon>
        <taxon>Allorhizobium</taxon>
    </lineage>
</organism>
<accession>A0A7W6HIX5</accession>
<dbReference type="Proteomes" id="UP000544107">
    <property type="component" value="Unassembled WGS sequence"/>
</dbReference>
<comment type="caution">
    <text evidence="1">The sequence shown here is derived from an EMBL/GenBank/DDBJ whole genome shotgun (WGS) entry which is preliminary data.</text>
</comment>
<evidence type="ECO:0000313" key="2">
    <source>
        <dbReference type="Proteomes" id="UP000544107"/>
    </source>
</evidence>
<dbReference type="Pfam" id="PF06945">
    <property type="entry name" value="DUF1289"/>
    <property type="match status" value="1"/>
</dbReference>
<name>A0A7W6HIX5_9HYPH</name>
<dbReference type="AlphaFoldDB" id="A0A7W6HIX5"/>
<dbReference type="OrthoDB" id="9811423at2"/>
<protein>
    <recommendedName>
        <fullName evidence="3">DUF1289 domain-containing protein</fullName>
    </recommendedName>
</protein>
<dbReference type="EMBL" id="JACIED010000001">
    <property type="protein sequence ID" value="MBB4006054.1"/>
    <property type="molecule type" value="Genomic_DNA"/>
</dbReference>
<dbReference type="PANTHER" id="PTHR35175">
    <property type="entry name" value="DUF1289 DOMAIN-CONTAINING PROTEIN"/>
    <property type="match status" value="1"/>
</dbReference>
<dbReference type="RefSeq" id="WP_075614859.1">
    <property type="nucleotide sequence ID" value="NZ_JACIED010000001.1"/>
</dbReference>
<reference evidence="1 2" key="1">
    <citation type="submission" date="2020-08" db="EMBL/GenBank/DDBJ databases">
        <title>Genomic Encyclopedia of Type Strains, Phase IV (KMG-IV): sequencing the most valuable type-strain genomes for metagenomic binning, comparative biology and taxonomic classification.</title>
        <authorList>
            <person name="Goeker M."/>
        </authorList>
    </citation>
    <scope>NUCLEOTIDE SEQUENCE [LARGE SCALE GENOMIC DNA]</scope>
    <source>
        <strain evidence="1 2">DSM 100021</strain>
    </source>
</reference>
<dbReference type="PANTHER" id="PTHR35175:SF2">
    <property type="entry name" value="DUF1289 DOMAIN-CONTAINING PROTEIN"/>
    <property type="match status" value="1"/>
</dbReference>